<organism evidence="2">
    <name type="scientific">uncultured Propionibacteriaceae bacterium</name>
    <dbReference type="NCBI Taxonomy" id="257457"/>
    <lineage>
        <taxon>Bacteria</taxon>
        <taxon>Bacillati</taxon>
        <taxon>Actinomycetota</taxon>
        <taxon>Actinomycetes</taxon>
        <taxon>Propionibacteriales</taxon>
        <taxon>Propionibacteriaceae</taxon>
        <taxon>environmental samples</taxon>
    </lineage>
</organism>
<evidence type="ECO:0000313" key="2">
    <source>
        <dbReference type="EMBL" id="CAA9373704.1"/>
    </source>
</evidence>
<feature type="non-terminal residue" evidence="2">
    <location>
        <position position="1"/>
    </location>
</feature>
<dbReference type="EMBL" id="CADCUO010000021">
    <property type="protein sequence ID" value="CAA9373704.1"/>
    <property type="molecule type" value="Genomic_DNA"/>
</dbReference>
<name>A0A6J4N035_9ACTN</name>
<evidence type="ECO:0000256" key="1">
    <source>
        <dbReference type="SAM" id="MobiDB-lite"/>
    </source>
</evidence>
<dbReference type="AlphaFoldDB" id="A0A6J4N035"/>
<feature type="compositionally biased region" description="Basic and acidic residues" evidence="1">
    <location>
        <begin position="16"/>
        <end position="26"/>
    </location>
</feature>
<sequence>GRYLPQVGGGQSQDEAALRLRPDVAKDRHRRVQQFGRRRQDRPATTRRTPPSAERGDQRSRSRDHPISLRGVGPEVAGQLL</sequence>
<feature type="non-terminal residue" evidence="2">
    <location>
        <position position="81"/>
    </location>
</feature>
<reference evidence="2" key="1">
    <citation type="submission" date="2020-02" db="EMBL/GenBank/DDBJ databases">
        <authorList>
            <person name="Meier V. D."/>
        </authorList>
    </citation>
    <scope>NUCLEOTIDE SEQUENCE</scope>
    <source>
        <strain evidence="2">AVDCRST_MAG75</strain>
    </source>
</reference>
<gene>
    <name evidence="2" type="ORF">AVDCRST_MAG75-330</name>
</gene>
<accession>A0A6J4N035</accession>
<proteinExistence type="predicted"/>
<feature type="region of interest" description="Disordered" evidence="1">
    <location>
        <begin position="1"/>
        <end position="81"/>
    </location>
</feature>
<feature type="compositionally biased region" description="Basic residues" evidence="1">
    <location>
        <begin position="27"/>
        <end position="40"/>
    </location>
</feature>
<feature type="compositionally biased region" description="Basic and acidic residues" evidence="1">
    <location>
        <begin position="54"/>
        <end position="67"/>
    </location>
</feature>
<protein>
    <submittedName>
        <fullName evidence="2">Uncharacterized protein</fullName>
    </submittedName>
</protein>